<dbReference type="Proteomes" id="UP000613208">
    <property type="component" value="Unassembled WGS sequence"/>
</dbReference>
<accession>A0A916QBX9</accession>
<protein>
    <recommendedName>
        <fullName evidence="2">DUF1648 domain-containing protein</fullName>
    </recommendedName>
</protein>
<comment type="caution">
    <text evidence="3">The sequence shown here is derived from an EMBL/GenBank/DDBJ whole genome shotgun (WGS) entry which is preliminary data.</text>
</comment>
<dbReference type="Pfam" id="PF13630">
    <property type="entry name" value="SdpI"/>
    <property type="match status" value="1"/>
</dbReference>
<keyword evidence="4" id="KW-1185">Reference proteome</keyword>
<gene>
    <name evidence="3" type="ORF">ANBU17_21500</name>
</gene>
<dbReference type="InterPro" id="IPR025962">
    <property type="entry name" value="SdpI/YhfL"/>
</dbReference>
<evidence type="ECO:0000313" key="4">
    <source>
        <dbReference type="Proteomes" id="UP000613208"/>
    </source>
</evidence>
<dbReference type="PANTHER" id="PTHR37810">
    <property type="entry name" value="IMMUNITY PROTEIN SDPI"/>
    <property type="match status" value="1"/>
</dbReference>
<dbReference type="Pfam" id="PF07853">
    <property type="entry name" value="DUF1648"/>
    <property type="match status" value="1"/>
</dbReference>
<feature type="transmembrane region" description="Helical" evidence="1">
    <location>
        <begin position="187"/>
        <end position="209"/>
    </location>
</feature>
<feature type="domain" description="DUF1648" evidence="2">
    <location>
        <begin position="13"/>
        <end position="60"/>
    </location>
</feature>
<dbReference type="AlphaFoldDB" id="A0A916QBX9"/>
<reference evidence="3" key="1">
    <citation type="submission" date="2020-06" db="EMBL/GenBank/DDBJ databases">
        <title>Characterization of fructooligosaccharide metabolism and fructooligosaccharide-degrading enzymes in human commensal butyrate producers.</title>
        <authorList>
            <person name="Tanno H."/>
            <person name="Fujii T."/>
            <person name="Hirano K."/>
            <person name="Maeno S."/>
            <person name="Tonozuka T."/>
            <person name="Sakamoto M."/>
            <person name="Ohkuma M."/>
            <person name="Tochio T."/>
            <person name="Endo A."/>
        </authorList>
    </citation>
    <scope>NUCLEOTIDE SEQUENCE</scope>
    <source>
        <strain evidence="3">JCM 17466</strain>
    </source>
</reference>
<feature type="transmembrane region" description="Helical" evidence="1">
    <location>
        <begin position="113"/>
        <end position="131"/>
    </location>
</feature>
<sequence length="215" mass="24681">MKKMIKRNKICFLIFLFSILLAAAVFPFLESRIPIHWNMAGEIDGYGSRLWIFTEPLMMLFLTILLDVTRNIDPKRANYVKFEKNFDGIKAAVCLLLLLVQLITTAVCLGIDVQVQIVLPILIGILFIYIGNMMPKFKHNYFVGIKTPWTLADPEIWFQTHRFSAKVWCAGGFFIILSAFLPSPLNLGVLLAAILILCFVPFIYSYYIYRRGKDS</sequence>
<keyword evidence="1" id="KW-0812">Transmembrane</keyword>
<proteinExistence type="predicted"/>
<keyword evidence="1" id="KW-0472">Membrane</keyword>
<name>A0A916QBX9_9FIRM</name>
<evidence type="ECO:0000256" key="1">
    <source>
        <dbReference type="SAM" id="Phobius"/>
    </source>
</evidence>
<dbReference type="InterPro" id="IPR026272">
    <property type="entry name" value="SdpI"/>
</dbReference>
<dbReference type="EMBL" id="BLYI01000046">
    <property type="protein sequence ID" value="GFO85803.1"/>
    <property type="molecule type" value="Genomic_DNA"/>
</dbReference>
<keyword evidence="1" id="KW-1133">Transmembrane helix</keyword>
<evidence type="ECO:0000313" key="3">
    <source>
        <dbReference type="EMBL" id="GFO85803.1"/>
    </source>
</evidence>
<dbReference type="GO" id="GO:0009636">
    <property type="term" value="P:response to toxic substance"/>
    <property type="evidence" value="ECO:0007669"/>
    <property type="project" value="TreeGrafter"/>
</dbReference>
<feature type="transmembrane region" description="Helical" evidence="1">
    <location>
        <begin position="48"/>
        <end position="68"/>
    </location>
</feature>
<dbReference type="PANTHER" id="PTHR37810:SF5">
    <property type="entry name" value="IMMUNITY PROTEIN SDPI"/>
    <property type="match status" value="1"/>
</dbReference>
<feature type="transmembrane region" description="Helical" evidence="1">
    <location>
        <begin position="89"/>
        <end position="107"/>
    </location>
</feature>
<dbReference type="RefSeq" id="WP_201311497.1">
    <property type="nucleotide sequence ID" value="NZ_BLYI01000046.1"/>
</dbReference>
<organism evidence="3 4">
    <name type="scientific">Anaerostipes butyraticus</name>
    <dbReference type="NCBI Taxonomy" id="645466"/>
    <lineage>
        <taxon>Bacteria</taxon>
        <taxon>Bacillati</taxon>
        <taxon>Bacillota</taxon>
        <taxon>Clostridia</taxon>
        <taxon>Lachnospirales</taxon>
        <taxon>Lachnospiraceae</taxon>
        <taxon>Anaerostipes</taxon>
    </lineage>
</organism>
<evidence type="ECO:0000259" key="2">
    <source>
        <dbReference type="Pfam" id="PF07853"/>
    </source>
</evidence>
<dbReference type="InterPro" id="IPR012867">
    <property type="entry name" value="DUF1648"/>
</dbReference>
<feature type="transmembrane region" description="Helical" evidence="1">
    <location>
        <begin position="163"/>
        <end position="181"/>
    </location>
</feature>
<dbReference type="PIRSF" id="PIRSF038959">
    <property type="entry name" value="SdpI"/>
    <property type="match status" value="1"/>
</dbReference>